<gene>
    <name evidence="1" type="ORF">PEDI_17800</name>
</gene>
<evidence type="ECO:0000313" key="1">
    <source>
        <dbReference type="EMBL" id="GJM61228.1"/>
    </source>
</evidence>
<dbReference type="AlphaFoldDB" id="A0AAN5ALU0"/>
<sequence length="94" mass="11161">MSKAKKLYLSFRKNSVLIPLFDENSLNYKANTDETFDISYKGRNYKCITKKYTITFPQALINPVSEKAIIFDDLPYFLQKWIIRQDPKSVKWTK</sequence>
<evidence type="ECO:0000313" key="2">
    <source>
        <dbReference type="Proteomes" id="UP001310022"/>
    </source>
</evidence>
<reference evidence="1 2" key="1">
    <citation type="submission" date="2021-12" db="EMBL/GenBank/DDBJ databases">
        <title>Genome sequencing of bacteria with rrn-lacking chromosome and rrn-plasmid.</title>
        <authorList>
            <person name="Anda M."/>
            <person name="Iwasaki W."/>
        </authorList>
    </citation>
    <scope>NUCLEOTIDE SEQUENCE [LARGE SCALE GENOMIC DNA]</scope>
    <source>
        <strain evidence="1 2">NBRC 15940</strain>
    </source>
</reference>
<protein>
    <submittedName>
        <fullName evidence="1">Uncharacterized protein</fullName>
    </submittedName>
</protein>
<accession>A0AAN5ALU0</accession>
<organism evidence="1 2">
    <name type="scientific">Persicobacter diffluens</name>
    <dbReference type="NCBI Taxonomy" id="981"/>
    <lineage>
        <taxon>Bacteria</taxon>
        <taxon>Pseudomonadati</taxon>
        <taxon>Bacteroidota</taxon>
        <taxon>Cytophagia</taxon>
        <taxon>Cytophagales</taxon>
        <taxon>Persicobacteraceae</taxon>
        <taxon>Persicobacter</taxon>
    </lineage>
</organism>
<comment type="caution">
    <text evidence="1">The sequence shown here is derived from an EMBL/GenBank/DDBJ whole genome shotgun (WGS) entry which is preliminary data.</text>
</comment>
<dbReference type="EMBL" id="BQKE01000001">
    <property type="protein sequence ID" value="GJM61228.1"/>
    <property type="molecule type" value="Genomic_DNA"/>
</dbReference>
<proteinExistence type="predicted"/>
<dbReference type="Proteomes" id="UP001310022">
    <property type="component" value="Unassembled WGS sequence"/>
</dbReference>
<keyword evidence="2" id="KW-1185">Reference proteome</keyword>
<name>A0AAN5ALU0_9BACT</name>